<proteinExistence type="predicted"/>
<feature type="transmembrane region" description="Helical" evidence="6">
    <location>
        <begin position="687"/>
        <end position="707"/>
    </location>
</feature>
<dbReference type="PANTHER" id="PTHR46140:SF1">
    <property type="entry name" value="VACUOLAR TRANSPORTER CHAPERONE COMPLEX SUBUNIT 4-RELATED"/>
    <property type="match status" value="1"/>
</dbReference>
<keyword evidence="3 6" id="KW-0812">Transmembrane</keyword>
<dbReference type="InterPro" id="IPR003807">
    <property type="entry name" value="DUF202"/>
</dbReference>
<evidence type="ECO:0000256" key="5">
    <source>
        <dbReference type="ARBA" id="ARBA00023136"/>
    </source>
</evidence>
<organism evidence="8 9">
    <name type="scientific">Rhizopus oryzae</name>
    <name type="common">Mucormycosis agent</name>
    <name type="synonym">Rhizopus arrhizus var. delemar</name>
    <dbReference type="NCBI Taxonomy" id="64495"/>
    <lineage>
        <taxon>Eukaryota</taxon>
        <taxon>Fungi</taxon>
        <taxon>Fungi incertae sedis</taxon>
        <taxon>Mucoromycota</taxon>
        <taxon>Mucoromycotina</taxon>
        <taxon>Mucoromycetes</taxon>
        <taxon>Mucorales</taxon>
        <taxon>Mucorineae</taxon>
        <taxon>Rhizopodaceae</taxon>
        <taxon>Rhizopus</taxon>
    </lineage>
</organism>
<evidence type="ECO:0000259" key="7">
    <source>
        <dbReference type="PROSITE" id="PS51382"/>
    </source>
</evidence>
<keyword evidence="9" id="KW-1185">Reference proteome</keyword>
<keyword evidence="5 6" id="KW-0472">Membrane</keyword>
<dbReference type="Pfam" id="PF02656">
    <property type="entry name" value="DUF202"/>
    <property type="match status" value="1"/>
</dbReference>
<dbReference type="CDD" id="cd14480">
    <property type="entry name" value="SPX_VTC2_like"/>
    <property type="match status" value="1"/>
</dbReference>
<comment type="caution">
    <text evidence="8">The sequence shown here is derived from an EMBL/GenBank/DDBJ whole genome shotgun (WGS) entry which is preliminary data.</text>
</comment>
<feature type="transmembrane region" description="Helical" evidence="6">
    <location>
        <begin position="649"/>
        <end position="667"/>
    </location>
</feature>
<dbReference type="PANTHER" id="PTHR46140">
    <property type="entry name" value="VACUOLAR TRANSPORTER CHAPERONE 1-RELATED"/>
    <property type="match status" value="1"/>
</dbReference>
<evidence type="ECO:0000256" key="6">
    <source>
        <dbReference type="SAM" id="Phobius"/>
    </source>
</evidence>
<sequence>MKFGAEFQENIFPPWRLSYIAYDKLNQELKTRQSSHAWTEKDEAEFIQLMDSELNKVYDFINAKMAEVDARILYCERTIQTTSDAIFNAMEETLTDILFDINDLSKFTRLNFKAIQKLLKKHDRSTGLSLKETYVEKLREKPLDKQRFDVALVYISALHDMCRNRGKPSSGTGISQDGQETTTFTYWVHPDNVTEVKSIIMLHLPVHIFNTSKKFETSDAAVSNVYLDNSDFDLYTGRLQRDEMAEAIRLKWYGSCSSNDIYFERETHRETSSDGSSTKDRFCIPESRVNSFLSGQYTVEDMAVELKEKEMDESTMKDILFTATGIQESIEQKGLEPVLRVFYHRTTFQLPSTQALYISLDTDLAFIREDHLQGDWRRPDVGIDYPFDYLSKQDVLRFPYAVLETRLGQEPPTWLRSLVEGHLVHEVPRFSKYLHGVSHLYKKHLPLVPWWLSEMNADIRKPRIENLGLTRSRSFKPLIDGQYRRASIQERERSSRQGVMRDTKLNGAELSRRNSNDNLAANEGFTLIELNPSPEHSTVHLAPSATQPLLSDNASSINISKFNPKRNKPFYSVSEPEVTDSKGHLLSKKSLNESVDLESGTPKKVIKVKVDPKTFFSNERTFISWLQFCALLLTVALNLLNFGDKVSRIVGGVFIGVSSAVALYALYRFEKRAWMISRRSIGRYDDLWGPAILCLILVVALLLNLYLRFR</sequence>
<keyword evidence="4 6" id="KW-1133">Transmembrane helix</keyword>
<evidence type="ECO:0000313" key="9">
    <source>
        <dbReference type="Proteomes" id="UP000716291"/>
    </source>
</evidence>
<evidence type="ECO:0000313" key="8">
    <source>
        <dbReference type="EMBL" id="KAG1308995.1"/>
    </source>
</evidence>
<dbReference type="InterPro" id="IPR018966">
    <property type="entry name" value="VTC_domain"/>
</dbReference>
<dbReference type="GO" id="GO:0000329">
    <property type="term" value="C:fungal-type vacuole membrane"/>
    <property type="evidence" value="ECO:0007669"/>
    <property type="project" value="TreeGrafter"/>
</dbReference>
<dbReference type="EMBL" id="JAANQT010000701">
    <property type="protein sequence ID" value="KAG1308995.1"/>
    <property type="molecule type" value="Genomic_DNA"/>
</dbReference>
<dbReference type="InterPro" id="IPR042267">
    <property type="entry name" value="VTC_sf"/>
</dbReference>
<evidence type="ECO:0000256" key="3">
    <source>
        <dbReference type="ARBA" id="ARBA00022692"/>
    </source>
</evidence>
<dbReference type="AlphaFoldDB" id="A0A9P6XA94"/>
<dbReference type="Proteomes" id="UP000716291">
    <property type="component" value="Unassembled WGS sequence"/>
</dbReference>
<dbReference type="Pfam" id="PF09359">
    <property type="entry name" value="VTC"/>
    <property type="match status" value="1"/>
</dbReference>
<evidence type="ECO:0000256" key="1">
    <source>
        <dbReference type="ARBA" id="ARBA00004128"/>
    </source>
</evidence>
<dbReference type="GO" id="GO:0033254">
    <property type="term" value="C:vacuolar transporter chaperone complex"/>
    <property type="evidence" value="ECO:0007669"/>
    <property type="project" value="TreeGrafter"/>
</dbReference>
<accession>A0A9P6XA94</accession>
<protein>
    <recommendedName>
        <fullName evidence="7">SPX domain-containing protein</fullName>
    </recommendedName>
</protein>
<dbReference type="InterPro" id="IPR051572">
    <property type="entry name" value="VTC_Complex_Subunit"/>
</dbReference>
<keyword evidence="2" id="KW-0926">Vacuole</keyword>
<gene>
    <name evidence="8" type="ORF">G6F64_005644</name>
</gene>
<evidence type="ECO:0000256" key="4">
    <source>
        <dbReference type="ARBA" id="ARBA00022989"/>
    </source>
</evidence>
<dbReference type="OrthoDB" id="2243669at2759"/>
<dbReference type="GO" id="GO:0006799">
    <property type="term" value="P:polyphosphate biosynthetic process"/>
    <property type="evidence" value="ECO:0007669"/>
    <property type="project" value="UniProtKB-ARBA"/>
</dbReference>
<comment type="subcellular location">
    <subcellularLocation>
        <location evidence="1">Vacuole membrane</location>
        <topology evidence="1">Multi-pass membrane protein</topology>
    </subcellularLocation>
</comment>
<dbReference type="Gene3D" id="3.20.100.30">
    <property type="entry name" value="VTC, catalytic tunnel domain"/>
    <property type="match status" value="1"/>
</dbReference>
<evidence type="ECO:0000256" key="2">
    <source>
        <dbReference type="ARBA" id="ARBA00022554"/>
    </source>
</evidence>
<name>A0A9P6XA94_RHIOR</name>
<dbReference type="PROSITE" id="PS51382">
    <property type="entry name" value="SPX"/>
    <property type="match status" value="1"/>
</dbReference>
<feature type="transmembrane region" description="Helical" evidence="6">
    <location>
        <begin position="622"/>
        <end position="642"/>
    </location>
</feature>
<reference evidence="8" key="1">
    <citation type="journal article" date="2020" name="Microb. Genom.">
        <title>Genetic diversity of clinical and environmental Mucorales isolates obtained from an investigation of mucormycosis cases among solid organ transplant recipients.</title>
        <authorList>
            <person name="Nguyen M.H."/>
            <person name="Kaul D."/>
            <person name="Muto C."/>
            <person name="Cheng S.J."/>
            <person name="Richter R.A."/>
            <person name="Bruno V.M."/>
            <person name="Liu G."/>
            <person name="Beyhan S."/>
            <person name="Sundermann A.J."/>
            <person name="Mounaud S."/>
            <person name="Pasculle A.W."/>
            <person name="Nierman W.C."/>
            <person name="Driscoll E."/>
            <person name="Cumbie R."/>
            <person name="Clancy C.J."/>
            <person name="Dupont C.L."/>
        </authorList>
    </citation>
    <scope>NUCLEOTIDE SEQUENCE</scope>
    <source>
        <strain evidence="8">GL11</strain>
    </source>
</reference>
<feature type="domain" description="SPX" evidence="7">
    <location>
        <begin position="1"/>
        <end position="136"/>
    </location>
</feature>
<dbReference type="InterPro" id="IPR004331">
    <property type="entry name" value="SPX_dom"/>
</dbReference>